<gene>
    <name evidence="2" type="ORF">VKT23_020195</name>
</gene>
<dbReference type="Proteomes" id="UP001498398">
    <property type="component" value="Unassembled WGS sequence"/>
</dbReference>
<feature type="region of interest" description="Disordered" evidence="1">
    <location>
        <begin position="134"/>
        <end position="202"/>
    </location>
</feature>
<accession>A0ABR1IJI4</accession>
<feature type="region of interest" description="Disordered" evidence="1">
    <location>
        <begin position="417"/>
        <end position="484"/>
    </location>
</feature>
<keyword evidence="3" id="KW-1185">Reference proteome</keyword>
<feature type="compositionally biased region" description="Low complexity" evidence="1">
    <location>
        <begin position="167"/>
        <end position="179"/>
    </location>
</feature>
<comment type="caution">
    <text evidence="2">The sequence shown here is derived from an EMBL/GenBank/DDBJ whole genome shotgun (WGS) entry which is preliminary data.</text>
</comment>
<proteinExistence type="predicted"/>
<evidence type="ECO:0008006" key="4">
    <source>
        <dbReference type="Google" id="ProtNLM"/>
    </source>
</evidence>
<name>A0ABR1IJI4_9AGAR</name>
<feature type="compositionally biased region" description="Basic and acidic residues" evidence="1">
    <location>
        <begin position="147"/>
        <end position="166"/>
    </location>
</feature>
<sequence length="484" mass="54738">MSQSQWPPSSSSSSQPLQVPTSYPPFDFFRAYLGDYDQKKDAILNELNLLTERAYSKRRTERRLYTLLGKHLSRFGNSFIEKEGSYTLIMQESFVVWYIDANGKKKKIECFPDYMTQFLTSLRADLKDIIEVKPLDPKPSKGKQHSLRNDGTDIRSDVGSSSKDDTASSSALSALTSSDSDNETAEATANSSPSDSDDGTAEATVTMSMELWHGPDATTAVRKMLRKSFKQLFTQALFAFHSFPEKESVRIKFYCGWYLIVLLFNRPPSTMFSYEDLDKDGELSAEKLVELFPHEVIVDGVPTAAGFQPTFKLPLTNMFTFDVQGTITGFKEAYLDTFRETIVEVVPNTHSFELQPLFESLRLANSGKEEDDKLENFKIFLESDLRDWYRFHGSQIPAQDGDEDPAIAEHRAEELLKLEQPKPSPPPSAFKPQCTSRRPPLVSPTPMRSTRSNRPKRPLAADFDADNESEKESDAPTTKLRKTK</sequence>
<dbReference type="EMBL" id="JBANRG010000124">
    <property type="protein sequence ID" value="KAK7434426.1"/>
    <property type="molecule type" value="Genomic_DNA"/>
</dbReference>
<feature type="compositionally biased region" description="Polar residues" evidence="1">
    <location>
        <begin position="185"/>
        <end position="194"/>
    </location>
</feature>
<evidence type="ECO:0000256" key="1">
    <source>
        <dbReference type="SAM" id="MobiDB-lite"/>
    </source>
</evidence>
<protein>
    <recommendedName>
        <fullName evidence="4">EF-hand domain-containing protein</fullName>
    </recommendedName>
</protein>
<reference evidence="2 3" key="1">
    <citation type="submission" date="2024-01" db="EMBL/GenBank/DDBJ databases">
        <title>A draft genome for the cacao thread blight pathogen Marasmiellus scandens.</title>
        <authorList>
            <person name="Baruah I.K."/>
            <person name="Leung J."/>
            <person name="Bukari Y."/>
            <person name="Amoako-Attah I."/>
            <person name="Meinhardt L.W."/>
            <person name="Bailey B.A."/>
            <person name="Cohen S.P."/>
        </authorList>
    </citation>
    <scope>NUCLEOTIDE SEQUENCE [LARGE SCALE GENOMIC DNA]</scope>
    <source>
        <strain evidence="2 3">GH-19</strain>
    </source>
</reference>
<evidence type="ECO:0000313" key="2">
    <source>
        <dbReference type="EMBL" id="KAK7434426.1"/>
    </source>
</evidence>
<evidence type="ECO:0000313" key="3">
    <source>
        <dbReference type="Proteomes" id="UP001498398"/>
    </source>
</evidence>
<organism evidence="2 3">
    <name type="scientific">Marasmiellus scandens</name>
    <dbReference type="NCBI Taxonomy" id="2682957"/>
    <lineage>
        <taxon>Eukaryota</taxon>
        <taxon>Fungi</taxon>
        <taxon>Dikarya</taxon>
        <taxon>Basidiomycota</taxon>
        <taxon>Agaricomycotina</taxon>
        <taxon>Agaricomycetes</taxon>
        <taxon>Agaricomycetidae</taxon>
        <taxon>Agaricales</taxon>
        <taxon>Marasmiineae</taxon>
        <taxon>Omphalotaceae</taxon>
        <taxon>Marasmiellus</taxon>
    </lineage>
</organism>